<reference evidence="2 3" key="1">
    <citation type="submission" date="2024-02" db="EMBL/GenBank/DDBJ databases">
        <title>Chromosome-scale genome assembly of the rough periwinkle Littorina saxatilis.</title>
        <authorList>
            <person name="De Jode A."/>
            <person name="Faria R."/>
            <person name="Formenti G."/>
            <person name="Sims Y."/>
            <person name="Smith T.P."/>
            <person name="Tracey A."/>
            <person name="Wood J.M.D."/>
            <person name="Zagrodzka Z.B."/>
            <person name="Johannesson K."/>
            <person name="Butlin R.K."/>
            <person name="Leder E.H."/>
        </authorList>
    </citation>
    <scope>NUCLEOTIDE SEQUENCE [LARGE SCALE GENOMIC DNA]</scope>
    <source>
        <strain evidence="2">Snail1</strain>
        <tissue evidence="2">Muscle</tissue>
    </source>
</reference>
<proteinExistence type="predicted"/>
<keyword evidence="3" id="KW-1185">Reference proteome</keyword>
<accession>A0AAN9B0A9</accession>
<evidence type="ECO:0000313" key="3">
    <source>
        <dbReference type="Proteomes" id="UP001374579"/>
    </source>
</evidence>
<dbReference type="AlphaFoldDB" id="A0AAN9B0A9"/>
<protein>
    <submittedName>
        <fullName evidence="2">Uncharacterized protein</fullName>
    </submittedName>
</protein>
<evidence type="ECO:0000256" key="1">
    <source>
        <dbReference type="SAM" id="MobiDB-lite"/>
    </source>
</evidence>
<feature type="region of interest" description="Disordered" evidence="1">
    <location>
        <begin position="57"/>
        <end position="77"/>
    </location>
</feature>
<gene>
    <name evidence="2" type="ORF">V1264_005783</name>
</gene>
<organism evidence="2 3">
    <name type="scientific">Littorina saxatilis</name>
    <dbReference type="NCBI Taxonomy" id="31220"/>
    <lineage>
        <taxon>Eukaryota</taxon>
        <taxon>Metazoa</taxon>
        <taxon>Spiralia</taxon>
        <taxon>Lophotrochozoa</taxon>
        <taxon>Mollusca</taxon>
        <taxon>Gastropoda</taxon>
        <taxon>Caenogastropoda</taxon>
        <taxon>Littorinimorpha</taxon>
        <taxon>Littorinoidea</taxon>
        <taxon>Littorinidae</taxon>
        <taxon>Littorina</taxon>
    </lineage>
</organism>
<evidence type="ECO:0000313" key="2">
    <source>
        <dbReference type="EMBL" id="KAK7096493.1"/>
    </source>
</evidence>
<dbReference type="Proteomes" id="UP001374579">
    <property type="component" value="Unassembled WGS sequence"/>
</dbReference>
<dbReference type="EMBL" id="JBAMIC010000014">
    <property type="protein sequence ID" value="KAK7096493.1"/>
    <property type="molecule type" value="Genomic_DNA"/>
</dbReference>
<sequence length="77" mass="8448">MKRKQPWTVVVKMEHHAVEESLPACSVMETTPSAPAGEDFKTEKAVCVHMERTTGIPTSSSTYSMVMETTPSSECVT</sequence>
<comment type="caution">
    <text evidence="2">The sequence shown here is derived from an EMBL/GenBank/DDBJ whole genome shotgun (WGS) entry which is preliminary data.</text>
</comment>
<name>A0AAN9B0A9_9CAEN</name>